<reference evidence="1 2" key="1">
    <citation type="journal article" date="2016" name="Nat. Commun.">
        <title>Thousands of microbial genomes shed light on interconnected biogeochemical processes in an aquifer system.</title>
        <authorList>
            <person name="Anantharaman K."/>
            <person name="Brown C.T."/>
            <person name="Hug L.A."/>
            <person name="Sharon I."/>
            <person name="Castelle C.J."/>
            <person name="Probst A.J."/>
            <person name="Thomas B.C."/>
            <person name="Singh A."/>
            <person name="Wilkins M.J."/>
            <person name="Karaoz U."/>
            <person name="Brodie E.L."/>
            <person name="Williams K.H."/>
            <person name="Hubbard S.S."/>
            <person name="Banfield J.F."/>
        </authorList>
    </citation>
    <scope>NUCLEOTIDE SEQUENCE [LARGE SCALE GENOMIC DNA]</scope>
</reference>
<gene>
    <name evidence="1" type="ORF">A3B33_02465</name>
</gene>
<sequence>MKRTKWKEYDYKIQAGPGMSWVHRPLIGIEVWTIGGGEKVPILAMIDSGTDGTVFHADIADTLGIDGSRCRPGTLGGIGSLEGFYTNVKIVIPDFNITYEAPVFFGKNLPMDGLLGQATFFPLFKIRFEKAINKFYVTVAV</sequence>
<evidence type="ECO:0000313" key="2">
    <source>
        <dbReference type="Proteomes" id="UP000176943"/>
    </source>
</evidence>
<accession>A0A1F4Y0V0</accession>
<name>A0A1F4Y0V0_9BACT</name>
<dbReference type="EMBL" id="MEWY01000002">
    <property type="protein sequence ID" value="OGC87488.1"/>
    <property type="molecule type" value="Genomic_DNA"/>
</dbReference>
<comment type="caution">
    <text evidence="1">The sequence shown here is derived from an EMBL/GenBank/DDBJ whole genome shotgun (WGS) entry which is preliminary data.</text>
</comment>
<dbReference type="InterPro" id="IPR021109">
    <property type="entry name" value="Peptidase_aspartic_dom_sf"/>
</dbReference>
<evidence type="ECO:0008006" key="3">
    <source>
        <dbReference type="Google" id="ProtNLM"/>
    </source>
</evidence>
<dbReference type="Gene3D" id="2.40.70.10">
    <property type="entry name" value="Acid Proteases"/>
    <property type="match status" value="1"/>
</dbReference>
<proteinExistence type="predicted"/>
<dbReference type="SUPFAM" id="SSF50630">
    <property type="entry name" value="Acid proteases"/>
    <property type="match status" value="1"/>
</dbReference>
<dbReference type="Proteomes" id="UP000176943">
    <property type="component" value="Unassembled WGS sequence"/>
</dbReference>
<protein>
    <recommendedName>
        <fullName evidence="3">Peptidase A2 domain-containing protein</fullName>
    </recommendedName>
</protein>
<organism evidence="1 2">
    <name type="scientific">Candidatus Adlerbacteria bacterium RIFCSPLOWO2_01_FULL_54_16</name>
    <dbReference type="NCBI Taxonomy" id="1797244"/>
    <lineage>
        <taxon>Bacteria</taxon>
        <taxon>Candidatus Adleribacteriota</taxon>
    </lineage>
</organism>
<dbReference type="AlphaFoldDB" id="A0A1F4Y0V0"/>
<evidence type="ECO:0000313" key="1">
    <source>
        <dbReference type="EMBL" id="OGC87488.1"/>
    </source>
</evidence>